<dbReference type="InterPro" id="IPR051127">
    <property type="entry name" value="Fungal_SecMet_Regulators"/>
</dbReference>
<keyword evidence="8" id="KW-1185">Reference proteome</keyword>
<dbReference type="PANTHER" id="PTHR47424:SF3">
    <property type="entry name" value="REGULATORY PROTEIN GAL4"/>
    <property type="match status" value="1"/>
</dbReference>
<evidence type="ECO:0000256" key="3">
    <source>
        <dbReference type="ARBA" id="ARBA00023163"/>
    </source>
</evidence>
<evidence type="ECO:0000313" key="7">
    <source>
        <dbReference type="EMBL" id="GAT48805.1"/>
    </source>
</evidence>
<feature type="compositionally biased region" description="Polar residues" evidence="5">
    <location>
        <begin position="179"/>
        <end position="191"/>
    </location>
</feature>
<evidence type="ECO:0000256" key="4">
    <source>
        <dbReference type="ARBA" id="ARBA00023242"/>
    </source>
</evidence>
<feature type="compositionally biased region" description="Polar residues" evidence="5">
    <location>
        <begin position="95"/>
        <end position="105"/>
    </location>
</feature>
<feature type="region of interest" description="Disordered" evidence="5">
    <location>
        <begin position="91"/>
        <end position="222"/>
    </location>
</feature>
<dbReference type="PANTHER" id="PTHR47424">
    <property type="entry name" value="REGULATORY PROTEIN GAL4"/>
    <property type="match status" value="1"/>
</dbReference>
<keyword evidence="3" id="KW-0804">Transcription</keyword>
<evidence type="ECO:0000313" key="8">
    <source>
        <dbReference type="Proteomes" id="UP000815677"/>
    </source>
</evidence>
<feature type="region of interest" description="Disordered" evidence="5">
    <location>
        <begin position="1"/>
        <end position="28"/>
    </location>
</feature>
<feature type="domain" description="Zn(2)-C6 fungal-type" evidence="6">
    <location>
        <begin position="251"/>
        <end position="280"/>
    </location>
</feature>
<evidence type="ECO:0000259" key="6">
    <source>
        <dbReference type="PROSITE" id="PS50048"/>
    </source>
</evidence>
<reference evidence="7" key="1">
    <citation type="submission" date="2014-09" db="EMBL/GenBank/DDBJ databases">
        <title>Genome sequence of the luminous mushroom Mycena chlorophos for searching fungal bioluminescence genes.</title>
        <authorList>
            <person name="Tanaka Y."/>
            <person name="Kasuga D."/>
            <person name="Oba Y."/>
            <person name="Hase S."/>
            <person name="Sato K."/>
            <person name="Oba Y."/>
            <person name="Sakakibara Y."/>
        </authorList>
    </citation>
    <scope>NUCLEOTIDE SEQUENCE</scope>
</reference>
<proteinExistence type="predicted"/>
<organism evidence="7 8">
    <name type="scientific">Mycena chlorophos</name>
    <name type="common">Agaric fungus</name>
    <name type="synonym">Agaricus chlorophos</name>
    <dbReference type="NCBI Taxonomy" id="658473"/>
    <lineage>
        <taxon>Eukaryota</taxon>
        <taxon>Fungi</taxon>
        <taxon>Dikarya</taxon>
        <taxon>Basidiomycota</taxon>
        <taxon>Agaricomycotina</taxon>
        <taxon>Agaricomycetes</taxon>
        <taxon>Agaricomycetidae</taxon>
        <taxon>Agaricales</taxon>
        <taxon>Marasmiineae</taxon>
        <taxon>Mycenaceae</taxon>
        <taxon>Mycena</taxon>
    </lineage>
</organism>
<dbReference type="PROSITE" id="PS00463">
    <property type="entry name" value="ZN2_CY6_FUNGAL_1"/>
    <property type="match status" value="1"/>
</dbReference>
<dbReference type="Proteomes" id="UP000815677">
    <property type="component" value="Unassembled WGS sequence"/>
</dbReference>
<evidence type="ECO:0000256" key="1">
    <source>
        <dbReference type="ARBA" id="ARBA00023015"/>
    </source>
</evidence>
<dbReference type="EMBL" id="DF844953">
    <property type="protein sequence ID" value="GAT48805.1"/>
    <property type="molecule type" value="Genomic_DNA"/>
</dbReference>
<dbReference type="SMART" id="SM00066">
    <property type="entry name" value="GAL4"/>
    <property type="match status" value="1"/>
</dbReference>
<keyword evidence="1" id="KW-0805">Transcription regulation</keyword>
<keyword evidence="4" id="KW-0539">Nucleus</keyword>
<feature type="compositionally biased region" description="Polar residues" evidence="5">
    <location>
        <begin position="1"/>
        <end position="15"/>
    </location>
</feature>
<name>A0ABQ0LCE0_MYCCL</name>
<dbReference type="InterPro" id="IPR001138">
    <property type="entry name" value="Zn2Cys6_DnaBD"/>
</dbReference>
<sequence>MPTSSRTYQYSNGNRRQPRRQAKGPEQGHSRALLLVFVRAHKNRARLWAEYDRGFSRRCSQIFFAVPDFRISLPMAHYPSSLGSGAGYMAESDPTRSYSTHSGPSGSPRMGSQGTGPFFASFRAADPSTTPTRSHRGFPGYATNYSGASTSGQSPEAWTGGHPTNFSGTEQGAGWTGYPYNSEQPGPSRNNAYPSQSYSAAAPLGPTPRPQASPSRRTKHHDATAATALQFHDHGHYTPSDKGRPKPSKVACNFCRSRKIRCDGDVPCAKCKAAGQECVYETTTRRGWHSETKSVYVQAEIEARRSAAAAAGRR</sequence>
<dbReference type="CDD" id="cd00067">
    <property type="entry name" value="GAL4"/>
    <property type="match status" value="1"/>
</dbReference>
<keyword evidence="2" id="KW-0238">DNA-binding</keyword>
<gene>
    <name evidence="7" type="ORF">MCHLO_06180</name>
</gene>
<evidence type="ECO:0000256" key="2">
    <source>
        <dbReference type="ARBA" id="ARBA00023125"/>
    </source>
</evidence>
<feature type="compositionally biased region" description="Polar residues" evidence="5">
    <location>
        <begin position="143"/>
        <end position="170"/>
    </location>
</feature>
<dbReference type="Gene3D" id="4.10.240.10">
    <property type="entry name" value="Zn(2)-C6 fungal-type DNA-binding domain"/>
    <property type="match status" value="1"/>
</dbReference>
<protein>
    <recommendedName>
        <fullName evidence="6">Zn(2)-C6 fungal-type domain-containing protein</fullName>
    </recommendedName>
</protein>
<evidence type="ECO:0000256" key="5">
    <source>
        <dbReference type="SAM" id="MobiDB-lite"/>
    </source>
</evidence>
<accession>A0ABQ0LCE0</accession>
<dbReference type="PROSITE" id="PS50048">
    <property type="entry name" value="ZN2_CY6_FUNGAL_2"/>
    <property type="match status" value="1"/>
</dbReference>
<dbReference type="SUPFAM" id="SSF57701">
    <property type="entry name" value="Zn2/Cys6 DNA-binding domain"/>
    <property type="match status" value="1"/>
</dbReference>
<dbReference type="InterPro" id="IPR036864">
    <property type="entry name" value="Zn2-C6_fun-type_DNA-bd_sf"/>
</dbReference>
<dbReference type="Pfam" id="PF00172">
    <property type="entry name" value="Zn_clus"/>
    <property type="match status" value="1"/>
</dbReference>
<feature type="compositionally biased region" description="Low complexity" evidence="5">
    <location>
        <begin position="192"/>
        <end position="203"/>
    </location>
</feature>